<feature type="binding site" evidence="1">
    <location>
        <position position="11"/>
    </location>
    <ligand>
        <name>Zn(2+)</name>
        <dbReference type="ChEBI" id="CHEBI:29105"/>
    </ligand>
</feature>
<name>A0A8D8DQV2_CULPI</name>
<dbReference type="InterPro" id="IPR012934">
    <property type="entry name" value="Znf_AD"/>
</dbReference>
<dbReference type="EMBL" id="HBUE01174483">
    <property type="protein sequence ID" value="CAG6516917.1"/>
    <property type="molecule type" value="Transcribed_RNA"/>
</dbReference>
<feature type="binding site" evidence="1">
    <location>
        <position position="54"/>
    </location>
    <ligand>
        <name>Zn(2+)</name>
        <dbReference type="ChEBI" id="CHEBI:29105"/>
    </ligand>
</feature>
<dbReference type="EMBL" id="HBUE01279997">
    <property type="protein sequence ID" value="CAG6568435.1"/>
    <property type="molecule type" value="Transcribed_RNA"/>
</dbReference>
<protein>
    <submittedName>
        <fullName evidence="3">(northern house mosquito) hypothetical protein</fullName>
    </submittedName>
</protein>
<evidence type="ECO:0000256" key="1">
    <source>
        <dbReference type="PROSITE-ProRule" id="PRU01263"/>
    </source>
</evidence>
<feature type="binding site" evidence="1">
    <location>
        <position position="57"/>
    </location>
    <ligand>
        <name>Zn(2+)</name>
        <dbReference type="ChEBI" id="CHEBI:29105"/>
    </ligand>
</feature>
<evidence type="ECO:0000313" key="3">
    <source>
        <dbReference type="EMBL" id="CAG6516917.1"/>
    </source>
</evidence>
<accession>A0A8D8DQV2</accession>
<dbReference type="SUPFAM" id="SSF57716">
    <property type="entry name" value="Glucocorticoid receptor-like (DNA-binding domain)"/>
    <property type="match status" value="1"/>
</dbReference>
<feature type="binding site" evidence="1">
    <location>
        <position position="14"/>
    </location>
    <ligand>
        <name>Zn(2+)</name>
        <dbReference type="ChEBI" id="CHEBI:29105"/>
    </ligand>
</feature>
<proteinExistence type="predicted"/>
<reference evidence="3" key="1">
    <citation type="submission" date="2021-05" db="EMBL/GenBank/DDBJ databases">
        <authorList>
            <person name="Alioto T."/>
            <person name="Alioto T."/>
            <person name="Gomez Garrido J."/>
        </authorList>
    </citation>
    <scope>NUCLEOTIDE SEQUENCE</scope>
</reference>
<dbReference type="AlphaFoldDB" id="A0A8D8DQV2"/>
<evidence type="ECO:0000259" key="2">
    <source>
        <dbReference type="PROSITE" id="PS51915"/>
    </source>
</evidence>
<keyword evidence="1" id="KW-0863">Zinc-finger</keyword>
<dbReference type="GO" id="GO:0005634">
    <property type="term" value="C:nucleus"/>
    <property type="evidence" value="ECO:0007669"/>
    <property type="project" value="InterPro"/>
</dbReference>
<keyword evidence="1" id="KW-0862">Zinc</keyword>
<dbReference type="GO" id="GO:0008270">
    <property type="term" value="F:zinc ion binding"/>
    <property type="evidence" value="ECO:0007669"/>
    <property type="project" value="UniProtKB-UniRule"/>
</dbReference>
<dbReference type="Gene3D" id="3.40.1800.20">
    <property type="match status" value="1"/>
</dbReference>
<keyword evidence="1" id="KW-0479">Metal-binding</keyword>
<feature type="domain" description="ZAD" evidence="2">
    <location>
        <begin position="9"/>
        <end position="81"/>
    </location>
</feature>
<dbReference type="PROSITE" id="PS51915">
    <property type="entry name" value="ZAD"/>
    <property type="match status" value="1"/>
</dbReference>
<dbReference type="Pfam" id="PF07776">
    <property type="entry name" value="zf-AD"/>
    <property type="match status" value="1"/>
</dbReference>
<dbReference type="SMART" id="SM00868">
    <property type="entry name" value="zf-AD"/>
    <property type="match status" value="1"/>
</dbReference>
<organism evidence="3">
    <name type="scientific">Culex pipiens</name>
    <name type="common">House mosquito</name>
    <dbReference type="NCBI Taxonomy" id="7175"/>
    <lineage>
        <taxon>Eukaryota</taxon>
        <taxon>Metazoa</taxon>
        <taxon>Ecdysozoa</taxon>
        <taxon>Arthropoda</taxon>
        <taxon>Hexapoda</taxon>
        <taxon>Insecta</taxon>
        <taxon>Pterygota</taxon>
        <taxon>Neoptera</taxon>
        <taxon>Endopterygota</taxon>
        <taxon>Diptera</taxon>
        <taxon>Nematocera</taxon>
        <taxon>Culicoidea</taxon>
        <taxon>Culicidae</taxon>
        <taxon>Culicinae</taxon>
        <taxon>Culicini</taxon>
        <taxon>Culex</taxon>
        <taxon>Culex</taxon>
    </lineage>
</organism>
<sequence length="226" mass="26285">MSQERHAESLCRLCLTKTKDKVPIFGKEEANVINLLMLIELDIDPDQERDAIVCFDCIVTLEGFFQFKEQCHENDEYLKTLPSKASVDSGAVDEPRMQCDFLDSEEEGLVEDYYGLEESTLKRKAPGGRSQKGAKRLKSAVLDPDEVERDCVKFKIRKCPSDGPTLADLQVLRDSYPDYFYFEKGPRSLYFTLVYYGERFNSATYSERYTYYKCIYRRTPFARLLR</sequence>